<name>A0ABQ2CZY9_9DEIO</name>
<dbReference type="EMBL" id="BMOD01000008">
    <property type="protein sequence ID" value="GGJ37722.1"/>
    <property type="molecule type" value="Genomic_DNA"/>
</dbReference>
<dbReference type="Proteomes" id="UP000632222">
    <property type="component" value="Unassembled WGS sequence"/>
</dbReference>
<evidence type="ECO:0000313" key="2">
    <source>
        <dbReference type="Proteomes" id="UP000632222"/>
    </source>
</evidence>
<gene>
    <name evidence="1" type="ORF">GCM10008938_24770</name>
</gene>
<evidence type="ECO:0000313" key="1">
    <source>
        <dbReference type="EMBL" id="GGJ37722.1"/>
    </source>
</evidence>
<evidence type="ECO:0008006" key="3">
    <source>
        <dbReference type="Google" id="ProtNLM"/>
    </source>
</evidence>
<keyword evidence="2" id="KW-1185">Reference proteome</keyword>
<protein>
    <recommendedName>
        <fullName evidence="3">SpoVT-AbrB domain-containing protein</fullName>
    </recommendedName>
</protein>
<dbReference type="RefSeq" id="WP_189003002.1">
    <property type="nucleotide sequence ID" value="NZ_BMOD01000008.1"/>
</dbReference>
<comment type="caution">
    <text evidence="1">The sequence shown here is derived from an EMBL/GenBank/DDBJ whole genome shotgun (WGS) entry which is preliminary data.</text>
</comment>
<organism evidence="1 2">
    <name type="scientific">Deinococcus roseus</name>
    <dbReference type="NCBI Taxonomy" id="392414"/>
    <lineage>
        <taxon>Bacteria</taxon>
        <taxon>Thermotogati</taxon>
        <taxon>Deinococcota</taxon>
        <taxon>Deinococci</taxon>
        <taxon>Deinococcales</taxon>
        <taxon>Deinococcaceae</taxon>
        <taxon>Deinococcus</taxon>
    </lineage>
</organism>
<reference evidence="2" key="1">
    <citation type="journal article" date="2019" name="Int. J. Syst. Evol. Microbiol.">
        <title>The Global Catalogue of Microorganisms (GCM) 10K type strain sequencing project: providing services to taxonomists for standard genome sequencing and annotation.</title>
        <authorList>
            <consortium name="The Broad Institute Genomics Platform"/>
            <consortium name="The Broad Institute Genome Sequencing Center for Infectious Disease"/>
            <person name="Wu L."/>
            <person name="Ma J."/>
        </authorList>
    </citation>
    <scope>NUCLEOTIDE SEQUENCE [LARGE SCALE GENOMIC DNA]</scope>
    <source>
        <strain evidence="2">JCM 14370</strain>
    </source>
</reference>
<accession>A0ABQ2CZY9</accession>
<sequence length="69" mass="7912">MDARIVTIDGQKMLLLPEELLFQAGLLEEVTLQVTEEGLLVLPRIQLFEDALQQVFSEHHDLLKNLAER</sequence>
<proteinExistence type="predicted"/>